<dbReference type="PANTHER" id="PTHR43783:SF2">
    <property type="entry name" value="UDP-N-ACETYLGLUCOSAMINE 1-CARBOXYVINYLTRANSFERASE 2"/>
    <property type="match status" value="1"/>
</dbReference>
<evidence type="ECO:0000256" key="11">
    <source>
        <dbReference type="ARBA" id="ARBA00047527"/>
    </source>
</evidence>
<dbReference type="NCBIfam" id="NF009470">
    <property type="entry name" value="PRK12830.1"/>
    <property type="match status" value="1"/>
</dbReference>
<dbReference type="GO" id="GO:0008360">
    <property type="term" value="P:regulation of cell shape"/>
    <property type="evidence" value="ECO:0007669"/>
    <property type="project" value="UniProtKB-KW"/>
</dbReference>
<feature type="binding site" evidence="12">
    <location>
        <position position="94"/>
    </location>
    <ligand>
        <name>UDP-N-acetyl-alpha-D-glucosamine</name>
        <dbReference type="ChEBI" id="CHEBI:57705"/>
    </ligand>
</feature>
<feature type="binding site" evidence="12">
    <location>
        <begin position="23"/>
        <end position="24"/>
    </location>
    <ligand>
        <name>phosphoenolpyruvate</name>
        <dbReference type="ChEBI" id="CHEBI:58702"/>
    </ligand>
</feature>
<dbReference type="AlphaFoldDB" id="A0AA48I0I8"/>
<keyword evidence="9 12" id="KW-0961">Cell wall biogenesis/degradation</keyword>
<comment type="subcellular location">
    <subcellularLocation>
        <location evidence="1 12">Cytoplasm</location>
    </subcellularLocation>
</comment>
<evidence type="ECO:0000256" key="9">
    <source>
        <dbReference type="ARBA" id="ARBA00023316"/>
    </source>
</evidence>
<dbReference type="CDD" id="cd01555">
    <property type="entry name" value="UdpNAET"/>
    <property type="match status" value="1"/>
</dbReference>
<dbReference type="Pfam" id="PF00275">
    <property type="entry name" value="EPSP_synthase"/>
    <property type="match status" value="1"/>
</dbReference>
<evidence type="ECO:0000256" key="12">
    <source>
        <dbReference type="HAMAP-Rule" id="MF_00111"/>
    </source>
</evidence>
<dbReference type="GO" id="GO:0009252">
    <property type="term" value="P:peptidoglycan biosynthetic process"/>
    <property type="evidence" value="ECO:0007669"/>
    <property type="project" value="UniProtKB-UniRule"/>
</dbReference>
<protein>
    <recommendedName>
        <fullName evidence="12">UDP-N-acetylglucosamine 1-carboxyvinyltransferase</fullName>
        <ecNumber evidence="12">2.5.1.7</ecNumber>
    </recommendedName>
    <alternativeName>
        <fullName evidence="12">Enoylpyruvate transferase</fullName>
    </alternativeName>
    <alternativeName>
        <fullName evidence="12">UDP-N-acetylglucosamine enolpyruvyl transferase</fullName>
        <shortName evidence="12">EPT</shortName>
    </alternativeName>
</protein>
<dbReference type="GO" id="GO:0005737">
    <property type="term" value="C:cytoplasm"/>
    <property type="evidence" value="ECO:0007669"/>
    <property type="project" value="UniProtKB-SubCell"/>
</dbReference>
<organism evidence="14">
    <name type="scientific">Candidatus Improbicoccus pseudotrichonymphae</name>
    <dbReference type="NCBI Taxonomy" id="3033792"/>
    <lineage>
        <taxon>Bacteria</taxon>
        <taxon>Bacillati</taxon>
        <taxon>Bacillota</taxon>
        <taxon>Clostridia</taxon>
        <taxon>Candidatus Improbicoccus</taxon>
    </lineage>
</organism>
<dbReference type="HAMAP" id="MF_00111">
    <property type="entry name" value="MurA"/>
    <property type="match status" value="1"/>
</dbReference>
<dbReference type="NCBIfam" id="NF006873">
    <property type="entry name" value="PRK09369.1"/>
    <property type="match status" value="1"/>
</dbReference>
<dbReference type="KEGG" id="ips:CfP315_0003"/>
<evidence type="ECO:0000256" key="7">
    <source>
        <dbReference type="ARBA" id="ARBA00022984"/>
    </source>
</evidence>
<dbReference type="NCBIfam" id="TIGR01072">
    <property type="entry name" value="murA"/>
    <property type="match status" value="1"/>
</dbReference>
<dbReference type="SUPFAM" id="SSF55205">
    <property type="entry name" value="EPT/RTPC-like"/>
    <property type="match status" value="1"/>
</dbReference>
<feature type="binding site" evidence="12">
    <location>
        <position position="306"/>
    </location>
    <ligand>
        <name>UDP-N-acetyl-alpha-D-glucosamine</name>
        <dbReference type="ChEBI" id="CHEBI:57705"/>
    </ligand>
</feature>
<comment type="similarity">
    <text evidence="10 12">Belongs to the EPSP synthase family. MurA subfamily.</text>
</comment>
<evidence type="ECO:0000256" key="1">
    <source>
        <dbReference type="ARBA" id="ARBA00004496"/>
    </source>
</evidence>
<comment type="pathway">
    <text evidence="2 12">Cell wall biogenesis; peptidoglycan biosynthesis.</text>
</comment>
<feature type="binding site" evidence="12">
    <location>
        <position position="328"/>
    </location>
    <ligand>
        <name>UDP-N-acetyl-alpha-D-glucosamine</name>
        <dbReference type="ChEBI" id="CHEBI:57705"/>
    </ligand>
</feature>
<comment type="function">
    <text evidence="12">Cell wall formation. Adds enolpyruvyl to UDP-N-acetylglucosamine.</text>
</comment>
<dbReference type="PANTHER" id="PTHR43783">
    <property type="entry name" value="UDP-N-ACETYLGLUCOSAMINE 1-CARBOXYVINYLTRANSFERASE"/>
    <property type="match status" value="1"/>
</dbReference>
<keyword evidence="6 12" id="KW-0133">Cell shape</keyword>
<keyword evidence="4 12" id="KW-0132">Cell division</keyword>
<dbReference type="InterPro" id="IPR013792">
    <property type="entry name" value="RNA3'P_cycl/enolpyr_Trfase_a/b"/>
</dbReference>
<keyword evidence="8 12" id="KW-0131">Cell cycle</keyword>
<reference evidence="14" key="1">
    <citation type="journal article" date="2023" name="ISME J.">
        <title>Emergence of putative energy parasites within Clostridia revealed by genome analysis of a novel endosymbiotic clade.</title>
        <authorList>
            <person name="Takahashi K."/>
            <person name="Kuwahara H."/>
            <person name="Horikawa Y."/>
            <person name="Izawa K."/>
            <person name="Kato D."/>
            <person name="Inagaki T."/>
            <person name="Yuki M."/>
            <person name="Ohkuma M."/>
            <person name="Hongoh Y."/>
        </authorList>
    </citation>
    <scope>NUCLEOTIDE SEQUENCE</scope>
    <source>
        <strain evidence="14">CfP3-15</strain>
    </source>
</reference>
<evidence type="ECO:0000256" key="6">
    <source>
        <dbReference type="ARBA" id="ARBA00022960"/>
    </source>
</evidence>
<evidence type="ECO:0000256" key="4">
    <source>
        <dbReference type="ARBA" id="ARBA00022618"/>
    </source>
</evidence>
<dbReference type="GO" id="GO:0019277">
    <property type="term" value="P:UDP-N-acetylgalactosamine biosynthetic process"/>
    <property type="evidence" value="ECO:0007669"/>
    <property type="project" value="InterPro"/>
</dbReference>
<dbReference type="GO" id="GO:0071555">
    <property type="term" value="P:cell wall organization"/>
    <property type="evidence" value="ECO:0007669"/>
    <property type="project" value="UniProtKB-KW"/>
</dbReference>
<dbReference type="InterPro" id="IPR005750">
    <property type="entry name" value="UDP_GlcNAc_COvinyl_MurA"/>
</dbReference>
<sequence length="429" mass="45730">MQEGIVIRGLKHLEGEVKISGAKNAAVAVLPASILSRGVCKFDNIPNISDINVIYDLLIDLGAKIKLLGKSCVEIDTSCINSPHACFDMAKNIRASCYFLGALLAIFGYAKLPVPGGCNFGFRPIDQHIKGFEALGAECKITDGMIEVSCNHLVGTNIYLDVISVGATINTMIAAVKAEGVTVIENAAKEPHVVDVANFLNRIGADIMGAGTDVIKIKGVGKLHGDEYTIVPDQIEAGTYMAAAFASGGNVTIRKVIPKHLESIIAKFEEMGANVTVYDEDVNIKVYSSPKKCNIKTMPYPGFPTDMQPQVVALLSKSSGTSIINETVWGNRFRYISELFLFGANISISGSTAVIEGVSELKGAQVKATDLRAGAALIIAGLSASGVTVIKQTQYIERGYENIVEKLSALGADIRTKRNVFAKKALDIS</sequence>
<name>A0AA48I0I8_9FIRM</name>
<dbReference type="Gene3D" id="3.65.10.10">
    <property type="entry name" value="Enolpyruvate transferase domain"/>
    <property type="match status" value="2"/>
</dbReference>
<keyword evidence="12" id="KW-0670">Pyruvate</keyword>
<keyword evidence="3 12" id="KW-0963">Cytoplasm</keyword>
<evidence type="ECO:0000256" key="2">
    <source>
        <dbReference type="ARBA" id="ARBA00004752"/>
    </source>
</evidence>
<dbReference type="EC" id="2.5.1.7" evidence="12"/>
<dbReference type="Proteomes" id="UP001337580">
    <property type="component" value="Chromosome"/>
</dbReference>
<evidence type="ECO:0000313" key="14">
    <source>
        <dbReference type="EMBL" id="BED91517.1"/>
    </source>
</evidence>
<dbReference type="InterPro" id="IPR001986">
    <property type="entry name" value="Enolpyruvate_Tfrase_dom"/>
</dbReference>
<gene>
    <name evidence="12" type="primary">murA</name>
    <name evidence="14" type="ORF">CfP315_0003</name>
</gene>
<dbReference type="GO" id="GO:0051301">
    <property type="term" value="P:cell division"/>
    <property type="evidence" value="ECO:0007669"/>
    <property type="project" value="UniProtKB-KW"/>
</dbReference>
<feature type="domain" description="Enolpyruvate transferase" evidence="13">
    <location>
        <begin position="8"/>
        <end position="407"/>
    </location>
</feature>
<feature type="binding site" evidence="12">
    <location>
        <begin position="123"/>
        <end position="127"/>
    </location>
    <ligand>
        <name>UDP-N-acetyl-alpha-D-glucosamine</name>
        <dbReference type="ChEBI" id="CHEBI:57705"/>
    </ligand>
</feature>
<evidence type="ECO:0000256" key="3">
    <source>
        <dbReference type="ARBA" id="ARBA00022490"/>
    </source>
</evidence>
<keyword evidence="5 12" id="KW-0808">Transferase</keyword>
<evidence type="ECO:0000256" key="5">
    <source>
        <dbReference type="ARBA" id="ARBA00022679"/>
    </source>
</evidence>
<evidence type="ECO:0000259" key="13">
    <source>
        <dbReference type="Pfam" id="PF00275"/>
    </source>
</evidence>
<evidence type="ECO:0000256" key="10">
    <source>
        <dbReference type="ARBA" id="ARBA00038367"/>
    </source>
</evidence>
<dbReference type="InterPro" id="IPR036968">
    <property type="entry name" value="Enolpyruvate_Tfrase_sf"/>
</dbReference>
<feature type="active site" description="Proton donor" evidence="12">
    <location>
        <position position="118"/>
    </location>
</feature>
<accession>A0AA48I0I8</accession>
<dbReference type="EMBL" id="AP027924">
    <property type="protein sequence ID" value="BED91517.1"/>
    <property type="molecule type" value="Genomic_DNA"/>
</dbReference>
<feature type="modified residue" description="2-(S-cysteinyl)pyruvic acid O-phosphothioketal" evidence="12">
    <location>
        <position position="118"/>
    </location>
</feature>
<comment type="caution">
    <text evidence="12">Lacks conserved residue(s) required for the propagation of feature annotation.</text>
</comment>
<dbReference type="InterPro" id="IPR050068">
    <property type="entry name" value="MurA_subfamily"/>
</dbReference>
<evidence type="ECO:0000256" key="8">
    <source>
        <dbReference type="ARBA" id="ARBA00023306"/>
    </source>
</evidence>
<proteinExistence type="inferred from homology"/>
<dbReference type="GO" id="GO:0008760">
    <property type="term" value="F:UDP-N-acetylglucosamine 1-carboxyvinyltransferase activity"/>
    <property type="evidence" value="ECO:0007669"/>
    <property type="project" value="UniProtKB-UniRule"/>
</dbReference>
<comment type="catalytic activity">
    <reaction evidence="11 12">
        <text>phosphoenolpyruvate + UDP-N-acetyl-alpha-D-glucosamine = UDP-N-acetyl-3-O-(1-carboxyvinyl)-alpha-D-glucosamine + phosphate</text>
        <dbReference type="Rhea" id="RHEA:18681"/>
        <dbReference type="ChEBI" id="CHEBI:43474"/>
        <dbReference type="ChEBI" id="CHEBI:57705"/>
        <dbReference type="ChEBI" id="CHEBI:58702"/>
        <dbReference type="ChEBI" id="CHEBI:68483"/>
        <dbReference type="EC" id="2.5.1.7"/>
    </reaction>
</comment>
<keyword evidence="7 12" id="KW-0573">Peptidoglycan synthesis</keyword>